<dbReference type="EMBL" id="KF454876">
    <property type="status" value="NOT_ANNOTATED_CDS"/>
    <property type="molecule type" value="Genomic_DNA"/>
</dbReference>
<dbReference type="Ensembl" id="ENST00000616614.4">
    <property type="protein sequence ID" value="ENSP00000480513.1"/>
    <property type="gene ID" value="ENSG00000102081.17"/>
</dbReference>
<dbReference type="ExpressionAtlas" id="A0A087WWU4">
    <property type="expression patterns" value="baseline and differential"/>
</dbReference>
<feature type="domain" description="Agenet-like" evidence="1">
    <location>
        <begin position="4"/>
        <end position="36"/>
    </location>
</feature>
<dbReference type="Gene3D" id="2.30.30.140">
    <property type="match status" value="1"/>
</dbReference>
<reference evidence="7" key="5">
    <citation type="journal article" date="2014" name="J. Proteomics">
        <title>An enzyme assisted RP-RPLC approach for in-depth analysis of human liver phosphoproteome.</title>
        <authorList>
            <person name="Bian Y."/>
            <person name="Song C."/>
            <person name="Cheng K."/>
            <person name="Dong M."/>
            <person name="Wang F."/>
            <person name="Huang J."/>
            <person name="Sun D."/>
            <person name="Wang L."/>
            <person name="Ye M."/>
            <person name="Zou H."/>
        </authorList>
    </citation>
    <scope>IDENTIFICATION BY MASS SPECTROMETRY [LARGE SCALE ANALYSIS]</scope>
</reference>
<dbReference type="AlphaFoldDB" id="A0A087WWU4"/>
<organism evidence="2 3">
    <name type="scientific">Homo sapiens</name>
    <name type="common">Human</name>
    <dbReference type="NCBI Taxonomy" id="9606"/>
    <lineage>
        <taxon>Eukaryota</taxon>
        <taxon>Metazoa</taxon>
        <taxon>Chordata</taxon>
        <taxon>Craniata</taxon>
        <taxon>Vertebrata</taxon>
        <taxon>Euteleostomi</taxon>
        <taxon>Mammalia</taxon>
        <taxon>Eutheria</taxon>
        <taxon>Euarchontoglires</taxon>
        <taxon>Primates</taxon>
        <taxon>Haplorrhini</taxon>
        <taxon>Catarrhini</taxon>
        <taxon>Hominidae</taxon>
        <taxon>Homo</taxon>
    </lineage>
</organism>
<dbReference type="Proteomes" id="UP000005640">
    <property type="component" value="Chromosome X"/>
</dbReference>
<dbReference type="SMR" id="A0A087WWU4"/>
<dbReference type="MassIVE" id="A0A087WWU4"/>
<keyword evidence="3" id="KW-1185">Reference proteome</keyword>
<evidence type="ECO:0007829" key="7">
    <source>
        <dbReference type="PubMed" id="24275569"/>
    </source>
</evidence>
<dbReference type="Ensembl" id="ENST00000616614.4">
    <property type="protein sequence ID" value="ENSP00000480513.1"/>
    <property type="gene ID" value="ENSG00000102081.16"/>
</dbReference>
<name>A0A087WWU4_HUMAN</name>
<dbReference type="PANTHER" id="PTHR10603:SF4">
    <property type="entry name" value="FRAGILE X MESSENGER RIBONUCLEOPROTEIN 1"/>
    <property type="match status" value="1"/>
</dbReference>
<dbReference type="VEuPathDB" id="HostDB:ENSG00000102081"/>
<dbReference type="OpenTargets" id="ENSG00000102081"/>
<proteinExistence type="evidence at protein level"/>
<reference evidence="6" key="4">
    <citation type="journal article" date="2012" name="Proc. Natl. Acad. Sci. U.S.A.">
        <title>N-terminal acetylome analyses and functional insights of the N-terminal acetyltransferase NatB.</title>
        <authorList>
            <person name="Van Damme P."/>
            <person name="Lasa M."/>
            <person name="Polevoda B."/>
            <person name="Gazquez C."/>
            <person name="Elosegui-Artola A."/>
            <person name="Kim D.S."/>
            <person name="De Juan-Pardo E."/>
            <person name="Demeyer K."/>
            <person name="Hole K."/>
            <person name="Larrea E."/>
            <person name="Timmerman E."/>
            <person name="Prieto J."/>
            <person name="Arnesen T."/>
            <person name="Sherman F."/>
            <person name="Gevaert K."/>
            <person name="Aldabe R."/>
        </authorList>
    </citation>
    <scope>IDENTIFICATION BY MASS SPECTROMETRY [LARGE SCALE ANALYSIS]</scope>
</reference>
<reference evidence="2 3" key="2">
    <citation type="journal article" date="2004" name="Nature">
        <title>Finishing the euchromatic sequence of the human genome.</title>
        <authorList>
            <consortium name="International Human Genome Sequencing Consortium"/>
        </authorList>
    </citation>
    <scope>NUCLEOTIDE SEQUENCE [LARGE SCALE GENOMIC DNA]</scope>
</reference>
<dbReference type="Bgee" id="ENSG00000102081">
    <property type="expression patterns" value="Expressed in caput epididymis and 213 other cell types or tissues"/>
</dbReference>
<dbReference type="Pfam" id="PF18336">
    <property type="entry name" value="Tudor_FRX1"/>
    <property type="match status" value="1"/>
</dbReference>
<dbReference type="HOGENOM" id="CLU_2653857_0_0_1"/>
<dbReference type="UCSC" id="uc065bln.1">
    <property type="organism name" value="human"/>
</dbReference>
<dbReference type="EMBL" id="L29074">
    <property type="status" value="NOT_ANNOTATED_CDS"/>
    <property type="molecule type" value="Genomic_DNA"/>
</dbReference>
<dbReference type="EMBL" id="KC877974">
    <property type="status" value="NOT_ANNOTATED_CDS"/>
    <property type="molecule type" value="Genomic_DNA"/>
</dbReference>
<dbReference type="InterPro" id="IPR040148">
    <property type="entry name" value="FMR1"/>
</dbReference>
<dbReference type="EMBL" id="KF495784">
    <property type="status" value="NOT_ANNOTATED_CDS"/>
    <property type="molecule type" value="Genomic_DNA"/>
</dbReference>
<dbReference type="GeneTree" id="ENSGT00950000183189"/>
<dbReference type="PANTHER" id="PTHR10603">
    <property type="entry name" value="FRAGILE X MENTAL RETARDATION SYNDROME-RELATED PROTEIN"/>
    <property type="match status" value="1"/>
</dbReference>
<evidence type="ECO:0000313" key="3">
    <source>
        <dbReference type="Proteomes" id="UP000005640"/>
    </source>
</evidence>
<accession>A0A087WWU4</accession>
<dbReference type="EMBL" id="KF510171">
    <property type="status" value="NOT_ANNOTATED_CDS"/>
    <property type="molecule type" value="Genomic_DNA"/>
</dbReference>
<dbReference type="OrthoDB" id="424249at2759"/>
<dbReference type="InterPro" id="IPR041560">
    <property type="entry name" value="Tudor_FRM1"/>
</dbReference>
<dbReference type="GO" id="GO:0003729">
    <property type="term" value="F:mRNA binding"/>
    <property type="evidence" value="ECO:0007669"/>
    <property type="project" value="InterPro"/>
</dbReference>
<gene>
    <name evidence="2" type="primary">FMR1</name>
</gene>
<protein>
    <submittedName>
        <fullName evidence="2">Fragile X messenger ribonucleoprotein 1</fullName>
    </submittedName>
</protein>
<reference evidence="2" key="6">
    <citation type="submission" date="2025-08" db="UniProtKB">
        <authorList>
            <consortium name="Ensembl"/>
        </authorList>
    </citation>
    <scope>IDENTIFICATION</scope>
</reference>
<dbReference type="HGNC" id="HGNC:3775">
    <property type="gene designation" value="FMR1"/>
</dbReference>
<reference evidence="2" key="7">
    <citation type="submission" date="2025-09" db="UniProtKB">
        <authorList>
            <consortium name="Ensembl"/>
        </authorList>
    </citation>
    <scope>IDENTIFICATION</scope>
</reference>
<dbReference type="GO" id="GO:0006417">
    <property type="term" value="P:regulation of translation"/>
    <property type="evidence" value="ECO:0007669"/>
    <property type="project" value="InterPro"/>
</dbReference>
<evidence type="ECO:0007829" key="4">
    <source>
        <dbReference type="PeptideAtlas" id="A0A087WWU4"/>
    </source>
</evidence>
<keyword evidence="4 5" id="KW-1267">Proteomics identification</keyword>
<evidence type="ECO:0000259" key="1">
    <source>
        <dbReference type="Pfam" id="PF18336"/>
    </source>
</evidence>
<evidence type="ECO:0007829" key="6">
    <source>
        <dbReference type="PubMed" id="22814378"/>
    </source>
</evidence>
<dbReference type="EMBL" id="KC877972">
    <property type="status" value="NOT_ANNOTATED_CDS"/>
    <property type="molecule type" value="Genomic_DNA"/>
</dbReference>
<evidence type="ECO:0000313" key="2">
    <source>
        <dbReference type="Ensembl" id="ENSP00000480513.1"/>
    </source>
</evidence>
<reference evidence="2 3" key="1">
    <citation type="journal article" date="2001" name="Nature">
        <title>Initial sequencing and analysis of the human genome.</title>
        <authorList>
            <consortium name="International Human Genome Sequencing Consortium"/>
            <person name="Lander E.S."/>
            <person name="Linton L.M."/>
            <person name="Birren B."/>
            <person name="Nusbaum C."/>
            <person name="Zody M.C."/>
            <person name="Baldwin J."/>
            <person name="Devon K."/>
            <person name="Dewar K."/>
            <person name="Doyle M."/>
            <person name="FitzHugh W."/>
            <person name="Funke R."/>
            <person name="Gage D."/>
            <person name="Harris K."/>
            <person name="Heaford A."/>
            <person name="Howland J."/>
            <person name="Kann L."/>
            <person name="Lehoczky J."/>
            <person name="LeVine R."/>
            <person name="McEwan P."/>
            <person name="McKernan K."/>
            <person name="Meldrim J."/>
            <person name="Mesirov J.P."/>
            <person name="Miranda C."/>
            <person name="Morris W."/>
            <person name="Naylor J."/>
            <person name="Raymond C."/>
            <person name="Rosetti M."/>
            <person name="Santos R."/>
            <person name="Sheridan A."/>
            <person name="Sougnez C."/>
            <person name="Stange-Thomann N."/>
            <person name="Stojanovic N."/>
            <person name="Subramanian A."/>
            <person name="Wyman D."/>
            <person name="Rogers J."/>
            <person name="Sulston J."/>
            <person name="Ainscough R."/>
            <person name="Beck S."/>
            <person name="Bentley D."/>
            <person name="Burton J."/>
            <person name="Clee C."/>
            <person name="Carter N."/>
            <person name="Coulson A."/>
            <person name="Deadman R."/>
            <person name="Deloukas P."/>
            <person name="Dunham A."/>
            <person name="Dunham I."/>
            <person name="Durbin R."/>
            <person name="French L."/>
            <person name="Grafham D."/>
            <person name="Gregory S."/>
            <person name="Hubbard T."/>
            <person name="Humphray S."/>
            <person name="Hunt A."/>
            <person name="Jones M."/>
            <person name="Lloyd C."/>
            <person name="McMurray A."/>
            <person name="Matthews L."/>
            <person name="Mercer S."/>
            <person name="Milne S."/>
            <person name="Mullikin J.C."/>
            <person name="Mungall A."/>
            <person name="Plumb R."/>
            <person name="Ross M."/>
            <person name="Shownkeen R."/>
            <person name="Sims S."/>
            <person name="Waterston R.H."/>
            <person name="Wilson R.K."/>
            <person name="Hillier L.W."/>
            <person name="McPherson J.D."/>
            <person name="Marra M.A."/>
            <person name="Mardis E.R."/>
            <person name="Fulton L.A."/>
            <person name="Chinwalla A.T."/>
            <person name="Pepin K.H."/>
            <person name="Gish W.R."/>
            <person name="Chissoe S.L."/>
            <person name="Wendl M.C."/>
            <person name="Delehaunty K.D."/>
            <person name="Miner T.L."/>
            <person name="Delehaunty A."/>
            <person name="Kramer J.B."/>
            <person name="Cook L.L."/>
            <person name="Fulton R.S."/>
            <person name="Johnson D.L."/>
            <person name="Minx P.J."/>
            <person name="Clifton S.W."/>
            <person name="Hawkins T."/>
            <person name="Branscomb E."/>
            <person name="Predki P."/>
            <person name="Richardson P."/>
            <person name="Wenning S."/>
            <person name="Slezak T."/>
            <person name="Doggett N."/>
            <person name="Cheng J.F."/>
            <person name="Olsen A."/>
            <person name="Lucas S."/>
            <person name="Elkin C."/>
            <person name="Uberbacher E."/>
            <person name="Frazier M."/>
            <person name="Gibbs R.A."/>
            <person name="Muzny D.M."/>
            <person name="Scherer S.E."/>
            <person name="Bouck J.B."/>
            <person name="Sodergren E.J."/>
            <person name="Worley K.C."/>
            <person name="Rives C.M."/>
            <person name="Gorrell J.H."/>
            <person name="Metzker M.L."/>
            <person name="Naylor S.L."/>
            <person name="Kucherlapati R.S."/>
            <person name="Nelson D.L."/>
            <person name="Weinstock G.M."/>
            <person name="Sakaki Y."/>
            <person name="Fujiyama A."/>
            <person name="Hattori M."/>
            <person name="Yada T."/>
            <person name="Toyoda A."/>
            <person name="Itoh T."/>
            <person name="Kawagoe C."/>
            <person name="Watanabe H."/>
            <person name="Totoki Y."/>
            <person name="Taylor T."/>
            <person name="Weissenbach J."/>
            <person name="Heilig R."/>
            <person name="Saurin W."/>
            <person name="Artiguenave F."/>
            <person name="Brottier P."/>
            <person name="Bruls T."/>
            <person name="Pelletier E."/>
            <person name="Robert C."/>
            <person name="Wincker P."/>
            <person name="Smith D.R."/>
            <person name="Doucette-Stamm L."/>
            <person name="Rubenfield M."/>
            <person name="Weinstock K."/>
            <person name="Lee H.M."/>
            <person name="Dubois J."/>
            <person name="Rosenthal A."/>
            <person name="Platzer M."/>
            <person name="Nyakatura G."/>
            <person name="Taudien S."/>
            <person name="Rump A."/>
            <person name="Yang H."/>
            <person name="Yu J."/>
            <person name="Wang J."/>
            <person name="Huang G."/>
            <person name="Gu J."/>
            <person name="Hood L."/>
            <person name="Rowen L."/>
            <person name="Madan A."/>
            <person name="Qin S."/>
            <person name="Davis R.W."/>
            <person name="Federspiel N.A."/>
            <person name="Abola A.P."/>
            <person name="Proctor M.J."/>
            <person name="Myers R.M."/>
            <person name="Schmutz J."/>
            <person name="Dickson M."/>
            <person name="Grimwood J."/>
            <person name="Cox D.R."/>
            <person name="Olson M.V."/>
            <person name="Kaul R."/>
            <person name="Raymond C."/>
            <person name="Shimizu N."/>
            <person name="Kawasaki K."/>
            <person name="Minoshima S."/>
            <person name="Evans G.A."/>
            <person name="Athanasiou M."/>
            <person name="Schultz R."/>
            <person name="Roe B.A."/>
            <person name="Chen F."/>
            <person name="Pan H."/>
            <person name="Ramser J."/>
            <person name="Lehrach H."/>
            <person name="Reinhardt R."/>
            <person name="McCombie W.R."/>
            <person name="de la Bastide M."/>
            <person name="Dedhia N."/>
            <person name="Blocker H."/>
            <person name="Hornischer K."/>
            <person name="Nordsiek G."/>
            <person name="Agarwala R."/>
            <person name="Aravind L."/>
            <person name="Bailey J.A."/>
            <person name="Bateman A."/>
            <person name="Batzoglou S."/>
            <person name="Birney E."/>
            <person name="Bork P."/>
            <person name="Brown D.G."/>
            <person name="Burge C.B."/>
            <person name="Cerutti L."/>
            <person name="Chen H.C."/>
            <person name="Church D."/>
            <person name="Clamp M."/>
            <person name="Copley R.R."/>
            <person name="Doerks T."/>
            <person name="Eddy S.R."/>
            <person name="Eichler E.E."/>
            <person name="Furey T.S."/>
            <person name="Galagan J."/>
            <person name="Gilbert J.G."/>
            <person name="Harmon C."/>
            <person name="Hayashizaki Y."/>
            <person name="Haussler D."/>
            <person name="Hermjakob H."/>
            <person name="Hokamp K."/>
            <person name="Jang W."/>
            <person name="Johnson L.S."/>
            <person name="Jones T.A."/>
            <person name="Kasif S."/>
            <person name="Kaspryzk A."/>
            <person name="Kennedy S."/>
            <person name="Kent W.J."/>
            <person name="Kitts P."/>
            <person name="Koonin E.V."/>
            <person name="Korf I."/>
            <person name="Kulp D."/>
            <person name="Lancet D."/>
            <person name="Lowe T.M."/>
            <person name="McLysaght A."/>
            <person name="Mikkelsen T."/>
            <person name="Moran J.V."/>
            <person name="Mulder N."/>
            <person name="Pollara V.J."/>
            <person name="Ponting C.P."/>
            <person name="Schuler G."/>
            <person name="Schultz J."/>
            <person name="Slater G."/>
            <person name="Smit A.F."/>
            <person name="Stupka E."/>
            <person name="Szustakowski J."/>
            <person name="Thierry-Mieg D."/>
            <person name="Thierry-Mieg J."/>
            <person name="Wagner L."/>
            <person name="Wallis J."/>
            <person name="Wheeler R."/>
            <person name="Williams A."/>
            <person name="Wolf Y.I."/>
            <person name="Wolfe K.H."/>
            <person name="Yang S.P."/>
            <person name="Yeh R.F."/>
            <person name="Collins F."/>
            <person name="Guyer M.S."/>
            <person name="Peterson J."/>
            <person name="Felsenfeld A."/>
            <person name="Wetterstrand K.A."/>
            <person name="Patrinos A."/>
            <person name="Morgan M.J."/>
            <person name="de Jong P."/>
            <person name="Catanese J.J."/>
            <person name="Osoegawa K."/>
            <person name="Shizuya H."/>
            <person name="Choi S."/>
            <person name="Chen Y.J."/>
        </authorList>
    </citation>
    <scope>NUCLEOTIDE SEQUENCE [LARGE SCALE GENOMIC DNA]</scope>
</reference>
<sequence length="76" mass="8207">MEELVVEVRGSNGAFYKAFVKDVHEDSITVAFENKLSPSGFCGLGDPTIPVHADNVILISIQLPTARIDHLVGSKI</sequence>
<dbReference type="ChiTaRS" id="FMR1">
    <property type="organism name" value="human"/>
</dbReference>
<evidence type="ECO:0007829" key="5">
    <source>
        <dbReference type="ProteomicsDB" id="A0A087WWU4"/>
    </source>
</evidence>
<reference evidence="2 3" key="3">
    <citation type="journal article" date="2005" name="Nature">
        <title>The DNA sequence of the human X chromosome.</title>
        <authorList>
            <person name="Ross M.T."/>
            <person name="Grafham D.V."/>
            <person name="Coffey A.J."/>
            <person name="Scherer S."/>
            <person name="McLay K."/>
            <person name="Muzny D."/>
            <person name="Platzer M."/>
            <person name="Howell G.R."/>
            <person name="Burrows C."/>
            <person name="Bird C.P."/>
            <person name="Frankish A."/>
            <person name="Lovell F.L."/>
            <person name="Howe K.L."/>
            <person name="Ashurst J.L."/>
            <person name="Fulton R.S."/>
            <person name="Sudbrak R."/>
            <person name="Wen G."/>
            <person name="Jones M.C."/>
            <person name="Hurles M.E."/>
            <person name="Andrews T.D."/>
            <person name="Scott C.E."/>
            <person name="Searle S."/>
            <person name="Ramser J."/>
            <person name="Whittaker A."/>
            <person name="Deadman R."/>
            <person name="Carter N.P."/>
            <person name="Hunt S.E."/>
            <person name="Chen R."/>
            <person name="Cree A."/>
            <person name="Gunaratne P."/>
            <person name="Havlak P."/>
            <person name="Hodgson A."/>
            <person name="Metzker M.L."/>
            <person name="Richards S."/>
            <person name="Scott G."/>
            <person name="Steffen D."/>
            <person name="Sodergren E."/>
            <person name="Wheeler D.A."/>
            <person name="Worley K.C."/>
            <person name="Ainscough R."/>
            <person name="Ambrose K.D."/>
            <person name="Ansari-Lari M.A."/>
            <person name="Aradhya S."/>
            <person name="Ashwell R.I."/>
            <person name="Babbage A.K."/>
            <person name="Bagguley C.L."/>
            <person name="Ballabio A."/>
            <person name="Banerjee R."/>
            <person name="Barker G.E."/>
            <person name="Barlow K.F."/>
            <person name="Barrett I.P."/>
            <person name="Bates K.N."/>
            <person name="Beare D.M."/>
            <person name="Beasley H."/>
            <person name="Beasley O."/>
            <person name="Beck A."/>
            <person name="Bethel G."/>
            <person name="Blechschmidt K."/>
            <person name="Brady N."/>
            <person name="Bray-Allen S."/>
            <person name="Bridgeman A.M."/>
            <person name="Brown A.J."/>
            <person name="Brown M.J."/>
            <person name="Bonnin D."/>
            <person name="Bruford E.A."/>
            <person name="Buhay C."/>
            <person name="Burch P."/>
            <person name="Burford D."/>
            <person name="Burgess J."/>
            <person name="Burrill W."/>
            <person name="Burton J."/>
            <person name="Bye J.M."/>
            <person name="Carder C."/>
            <person name="Carrel L."/>
            <person name="Chako J."/>
            <person name="Chapman J.C."/>
            <person name="Chavez D."/>
            <person name="Chen E."/>
            <person name="Chen G."/>
            <person name="Chen Y."/>
            <person name="Chen Z."/>
            <person name="Chinault C."/>
            <person name="Ciccodicola A."/>
            <person name="Clark S.Y."/>
            <person name="Clarke G."/>
            <person name="Clee C.M."/>
            <person name="Clegg S."/>
            <person name="Clerc-Blankenburg K."/>
            <person name="Clifford K."/>
            <person name="Cobley V."/>
            <person name="Cole C.G."/>
            <person name="Conquer J.S."/>
            <person name="Corby N."/>
            <person name="Connor R.E."/>
            <person name="David R."/>
            <person name="Davies J."/>
            <person name="Davis C."/>
            <person name="Davis J."/>
            <person name="Delgado O."/>
            <person name="Deshazo D."/>
            <person name="Dhami P."/>
            <person name="Ding Y."/>
            <person name="Dinh H."/>
            <person name="Dodsworth S."/>
            <person name="Draper H."/>
            <person name="Dugan-Rocha S."/>
            <person name="Dunham A."/>
            <person name="Dunn M."/>
            <person name="Durbin K.J."/>
            <person name="Dutta I."/>
            <person name="Eades T."/>
            <person name="Ellwood M."/>
            <person name="Emery-Cohen A."/>
            <person name="Errington H."/>
            <person name="Evans K.L."/>
            <person name="Faulkner L."/>
            <person name="Francis F."/>
            <person name="Frankland J."/>
            <person name="Fraser A.E."/>
            <person name="Galgoczy P."/>
            <person name="Gilbert J."/>
            <person name="Gill R."/>
            <person name="Glockner G."/>
            <person name="Gregory S.G."/>
            <person name="Gribble S."/>
            <person name="Griffiths C."/>
            <person name="Grocock R."/>
            <person name="Gu Y."/>
            <person name="Gwilliam R."/>
            <person name="Hamilton C."/>
            <person name="Hart E.A."/>
            <person name="Hawes A."/>
            <person name="Heath P.D."/>
            <person name="Heitmann K."/>
            <person name="Hennig S."/>
            <person name="Hernandez J."/>
            <person name="Hinzmann B."/>
            <person name="Ho S."/>
            <person name="Hoffs M."/>
            <person name="Howden P.J."/>
            <person name="Huckle E.J."/>
            <person name="Hume J."/>
            <person name="Hunt P.J."/>
            <person name="Hunt A.R."/>
            <person name="Isherwood J."/>
            <person name="Jacob L."/>
            <person name="Johnson D."/>
            <person name="Jones S."/>
            <person name="de Jong P.J."/>
            <person name="Joseph S.S."/>
            <person name="Keenan S."/>
            <person name="Kelly S."/>
            <person name="Kershaw J.K."/>
            <person name="Khan Z."/>
            <person name="Kioschis P."/>
            <person name="Klages S."/>
            <person name="Knights A.J."/>
            <person name="Kosiura A."/>
            <person name="Kovar-Smith C."/>
            <person name="Laird G.K."/>
            <person name="Langford C."/>
            <person name="Lawlor S."/>
            <person name="Leversha M."/>
            <person name="Lewis L."/>
            <person name="Liu W."/>
            <person name="Lloyd C."/>
            <person name="Lloyd D.M."/>
            <person name="Loulseged H."/>
            <person name="Loveland J.E."/>
            <person name="Lovell J.D."/>
            <person name="Lozado R."/>
            <person name="Lu J."/>
            <person name="Lyne R."/>
            <person name="Ma J."/>
            <person name="Maheshwari M."/>
            <person name="Matthews L.H."/>
            <person name="McDowall J."/>
            <person name="McLaren S."/>
            <person name="McMurray A."/>
            <person name="Meidl P."/>
            <person name="Meitinger T."/>
            <person name="Milne S."/>
            <person name="Miner G."/>
            <person name="Mistry S.L."/>
            <person name="Morgan M."/>
            <person name="Morris S."/>
            <person name="Muller I."/>
            <person name="Mullikin J.C."/>
            <person name="Nguyen N."/>
            <person name="Nordsiek G."/>
            <person name="Nyakatura G."/>
            <person name="O'Dell C.N."/>
            <person name="Okwuonu G."/>
            <person name="Palmer S."/>
            <person name="Pandian R."/>
            <person name="Parker D."/>
            <person name="Parrish J."/>
            <person name="Pasternak S."/>
            <person name="Patel D."/>
            <person name="Pearce A.V."/>
            <person name="Pearson D.M."/>
            <person name="Pelan S.E."/>
            <person name="Perez L."/>
            <person name="Porter K.M."/>
            <person name="Ramsey Y."/>
            <person name="Reichwald K."/>
            <person name="Rhodes S."/>
            <person name="Ridler K.A."/>
            <person name="Schlessinger D."/>
            <person name="Schueler M.G."/>
            <person name="Sehra H.K."/>
            <person name="Shaw-Smith C."/>
            <person name="Shen H."/>
            <person name="Sheridan E.M."/>
            <person name="Shownkeen R."/>
            <person name="Skuce C.D."/>
            <person name="Smith M.L."/>
            <person name="Sotheran E.C."/>
            <person name="Steingruber H.E."/>
            <person name="Steward C.A."/>
            <person name="Storey R."/>
            <person name="Swann R.M."/>
            <person name="Swarbreck D."/>
            <person name="Tabor P.E."/>
            <person name="Taudien S."/>
            <person name="Taylor T."/>
            <person name="Teague B."/>
            <person name="Thomas K."/>
            <person name="Thorpe A."/>
            <person name="Timms K."/>
            <person name="Tracey A."/>
            <person name="Trevanion S."/>
            <person name="Tromans A.C."/>
            <person name="d'Urso M."/>
            <person name="Verduzco D."/>
            <person name="Villasana D."/>
            <person name="Waldron L."/>
            <person name="Wall M."/>
            <person name="Wang Q."/>
            <person name="Warren J."/>
            <person name="Warry G.L."/>
            <person name="Wei X."/>
            <person name="West A."/>
            <person name="Whitehead S.L."/>
            <person name="Whiteley M.N."/>
            <person name="Wilkinson J.E."/>
            <person name="Willey D.L."/>
            <person name="Williams G."/>
            <person name="Williams L."/>
            <person name="Williamson A."/>
            <person name="Williamson H."/>
            <person name="Wilming L."/>
            <person name="Woodmansey R.L."/>
            <person name="Wray P.W."/>
            <person name="Yen J."/>
            <person name="Zhang J."/>
            <person name="Zhou J."/>
            <person name="Zoghbi H."/>
            <person name="Zorilla S."/>
            <person name="Buck D."/>
            <person name="Reinhardt R."/>
            <person name="Poustka A."/>
            <person name="Rosenthal A."/>
            <person name="Lehrach H."/>
            <person name="Meindl A."/>
            <person name="Minx P.J."/>
            <person name="Hillier L.W."/>
            <person name="Willard H.F."/>
            <person name="Wilson R.K."/>
            <person name="Waterston R.H."/>
            <person name="Rice C.M."/>
            <person name="Vaudin M."/>
            <person name="Coulson A."/>
            <person name="Nelson D.L."/>
            <person name="Weinstock G."/>
            <person name="Sulston J.E."/>
            <person name="Durbin R."/>
            <person name="Hubbard T."/>
            <person name="Gibbs R.A."/>
            <person name="Beck S."/>
            <person name="Rogers J."/>
            <person name="Bentley D.R."/>
        </authorList>
    </citation>
    <scope>NUCLEOTIDE SEQUENCE [LARGE SCALE GENOMIC DNA]</scope>
</reference>